<organism evidence="1 2">
    <name type="scientific">Candidatus Roizmanbacteria bacterium RIFCSPLOWO2_01_FULL_37_16</name>
    <dbReference type="NCBI Taxonomy" id="1802058"/>
    <lineage>
        <taxon>Bacteria</taxon>
        <taxon>Candidatus Roizmaniibacteriota</taxon>
    </lineage>
</organism>
<dbReference type="Proteomes" id="UP000178040">
    <property type="component" value="Unassembled WGS sequence"/>
</dbReference>
<evidence type="ECO:0000313" key="2">
    <source>
        <dbReference type="Proteomes" id="UP000178040"/>
    </source>
</evidence>
<dbReference type="AlphaFoldDB" id="A0A1F7IKC6"/>
<gene>
    <name evidence="1" type="ORF">A3B40_01120</name>
</gene>
<reference evidence="1 2" key="1">
    <citation type="journal article" date="2016" name="Nat. Commun.">
        <title>Thousands of microbial genomes shed light on interconnected biogeochemical processes in an aquifer system.</title>
        <authorList>
            <person name="Anantharaman K."/>
            <person name="Brown C.T."/>
            <person name="Hug L.A."/>
            <person name="Sharon I."/>
            <person name="Castelle C.J."/>
            <person name="Probst A.J."/>
            <person name="Thomas B.C."/>
            <person name="Singh A."/>
            <person name="Wilkins M.J."/>
            <person name="Karaoz U."/>
            <person name="Brodie E.L."/>
            <person name="Williams K.H."/>
            <person name="Hubbard S.S."/>
            <person name="Banfield J.F."/>
        </authorList>
    </citation>
    <scope>NUCLEOTIDE SEQUENCE [LARGE SCALE GENOMIC DNA]</scope>
</reference>
<evidence type="ECO:0000313" key="1">
    <source>
        <dbReference type="EMBL" id="OGK43827.1"/>
    </source>
</evidence>
<name>A0A1F7IKC6_9BACT</name>
<proteinExistence type="predicted"/>
<dbReference type="EMBL" id="MGAI01000037">
    <property type="protein sequence ID" value="OGK43827.1"/>
    <property type="molecule type" value="Genomic_DNA"/>
</dbReference>
<accession>A0A1F7IKC6</accession>
<sequence length="106" mass="12473">MDDLFQKYQEKISSLALSSKAKQEIFQNFYFELQFQLINSFFDTLTDNQKKEIAEASSDEEAIRLYFRFLNESVEIPEFLQFIEQIYSEAMTKALDSLPEFSQPSA</sequence>
<protein>
    <submittedName>
        <fullName evidence="1">Uncharacterized protein</fullName>
    </submittedName>
</protein>
<comment type="caution">
    <text evidence="1">The sequence shown here is derived from an EMBL/GenBank/DDBJ whole genome shotgun (WGS) entry which is preliminary data.</text>
</comment>